<proteinExistence type="predicted"/>
<accession>A0A084VEJ1</accession>
<dbReference type="VEuPathDB" id="VectorBase:ASIC003548"/>
<keyword evidence="4" id="KW-1185">Reference proteome</keyword>
<evidence type="ECO:0000313" key="2">
    <source>
        <dbReference type="EMBL" id="KFB36385.1"/>
    </source>
</evidence>
<name>A0A084VEJ1_ANOSI</name>
<sequence length="138" mass="15627">MSDVVLSPLYSSARSSDPRPSDEQSASATTNFKDPNESYHYDAPHHNAVQKCREKLRLSTDNGSTSSPSTGRWGIKFTIDFGGFRCGRKITSPQGNVPHVLKRNGQRRHQVRQKMPSTVRRNTTLNHLTFEYLWHVTA</sequence>
<reference evidence="2 4" key="1">
    <citation type="journal article" date="2014" name="BMC Genomics">
        <title>Genome sequence of Anopheles sinensis provides insight into genetics basis of mosquito competence for malaria parasites.</title>
        <authorList>
            <person name="Zhou D."/>
            <person name="Zhang D."/>
            <person name="Ding G."/>
            <person name="Shi L."/>
            <person name="Hou Q."/>
            <person name="Ye Y."/>
            <person name="Xu Y."/>
            <person name="Zhou H."/>
            <person name="Xiong C."/>
            <person name="Li S."/>
            <person name="Yu J."/>
            <person name="Hong S."/>
            <person name="Yu X."/>
            <person name="Zou P."/>
            <person name="Chen C."/>
            <person name="Chang X."/>
            <person name="Wang W."/>
            <person name="Lv Y."/>
            <person name="Sun Y."/>
            <person name="Ma L."/>
            <person name="Shen B."/>
            <person name="Zhu C."/>
        </authorList>
    </citation>
    <scope>NUCLEOTIDE SEQUENCE [LARGE SCALE GENOMIC DNA]</scope>
</reference>
<reference evidence="3" key="2">
    <citation type="submission" date="2020-05" db="UniProtKB">
        <authorList>
            <consortium name="EnsemblMetazoa"/>
        </authorList>
    </citation>
    <scope>IDENTIFICATION</scope>
</reference>
<evidence type="ECO:0000313" key="4">
    <source>
        <dbReference type="Proteomes" id="UP000030765"/>
    </source>
</evidence>
<organism evidence="2">
    <name type="scientific">Anopheles sinensis</name>
    <name type="common">Mosquito</name>
    <dbReference type="NCBI Taxonomy" id="74873"/>
    <lineage>
        <taxon>Eukaryota</taxon>
        <taxon>Metazoa</taxon>
        <taxon>Ecdysozoa</taxon>
        <taxon>Arthropoda</taxon>
        <taxon>Hexapoda</taxon>
        <taxon>Insecta</taxon>
        <taxon>Pterygota</taxon>
        <taxon>Neoptera</taxon>
        <taxon>Endopterygota</taxon>
        <taxon>Diptera</taxon>
        <taxon>Nematocera</taxon>
        <taxon>Culicoidea</taxon>
        <taxon>Culicidae</taxon>
        <taxon>Anophelinae</taxon>
        <taxon>Anopheles</taxon>
    </lineage>
</organism>
<dbReference type="EnsemblMetazoa" id="ASIC003548-RA">
    <property type="protein sequence ID" value="ASIC003548-PA"/>
    <property type="gene ID" value="ASIC003548"/>
</dbReference>
<dbReference type="Proteomes" id="UP000030765">
    <property type="component" value="Unassembled WGS sequence"/>
</dbReference>
<feature type="compositionally biased region" description="Polar residues" evidence="1">
    <location>
        <begin position="23"/>
        <end position="33"/>
    </location>
</feature>
<dbReference type="EMBL" id="ATLV01012278">
    <property type="status" value="NOT_ANNOTATED_CDS"/>
    <property type="molecule type" value="Genomic_DNA"/>
</dbReference>
<gene>
    <name evidence="2" type="ORF">ZHAS_00003548</name>
</gene>
<feature type="region of interest" description="Disordered" evidence="1">
    <location>
        <begin position="1"/>
        <end position="46"/>
    </location>
</feature>
<dbReference type="AlphaFoldDB" id="A0A084VEJ1"/>
<protein>
    <submittedName>
        <fullName evidence="2 3">Uncharacterized protein</fullName>
    </submittedName>
</protein>
<evidence type="ECO:0000313" key="3">
    <source>
        <dbReference type="EnsemblMetazoa" id="ASIC003548-PA"/>
    </source>
</evidence>
<dbReference type="EMBL" id="KE524778">
    <property type="protein sequence ID" value="KFB36385.1"/>
    <property type="molecule type" value="Genomic_DNA"/>
</dbReference>
<feature type="compositionally biased region" description="Basic and acidic residues" evidence="1">
    <location>
        <begin position="34"/>
        <end position="46"/>
    </location>
</feature>
<evidence type="ECO:0000256" key="1">
    <source>
        <dbReference type="SAM" id="MobiDB-lite"/>
    </source>
</evidence>